<dbReference type="AlphaFoldDB" id="A0A183LKF1"/>
<dbReference type="Pfam" id="PF00001">
    <property type="entry name" value="7tm_1"/>
    <property type="match status" value="1"/>
</dbReference>
<evidence type="ECO:0000256" key="10">
    <source>
        <dbReference type="SAM" id="MobiDB-lite"/>
    </source>
</evidence>
<keyword evidence="2" id="KW-1003">Cell membrane</keyword>
<evidence type="ECO:0000256" key="7">
    <source>
        <dbReference type="ARBA" id="ARBA00023170"/>
    </source>
</evidence>
<feature type="compositionally biased region" description="Basic and acidic residues" evidence="10">
    <location>
        <begin position="380"/>
        <end position="399"/>
    </location>
</feature>
<evidence type="ECO:0000256" key="3">
    <source>
        <dbReference type="ARBA" id="ARBA00022692"/>
    </source>
</evidence>
<keyword evidence="5 9" id="KW-0297">G-protein coupled receptor</keyword>
<accession>A0A183LKF1</accession>
<feature type="compositionally biased region" description="Basic residues" evidence="10">
    <location>
        <begin position="364"/>
        <end position="379"/>
    </location>
</feature>
<feature type="transmembrane region" description="Helical" evidence="11">
    <location>
        <begin position="48"/>
        <end position="74"/>
    </location>
</feature>
<dbReference type="STRING" id="48269.A0A183LKF1"/>
<comment type="similarity">
    <text evidence="9">Belongs to the G-protein coupled receptor 1 family.</text>
</comment>
<feature type="transmembrane region" description="Helical" evidence="11">
    <location>
        <begin position="129"/>
        <end position="148"/>
    </location>
</feature>
<dbReference type="GO" id="GO:0005886">
    <property type="term" value="C:plasma membrane"/>
    <property type="evidence" value="ECO:0007669"/>
    <property type="project" value="UniProtKB-SubCell"/>
</dbReference>
<keyword evidence="4 11" id="KW-1133">Transmembrane helix</keyword>
<dbReference type="PROSITE" id="PS50262">
    <property type="entry name" value="G_PROTEIN_RECEP_F1_2"/>
    <property type="match status" value="1"/>
</dbReference>
<dbReference type="PROSITE" id="PS00237">
    <property type="entry name" value="G_PROTEIN_RECEP_F1_1"/>
    <property type="match status" value="1"/>
</dbReference>
<organism evidence="12 13">
    <name type="scientific">Schistosoma margrebowiei</name>
    <dbReference type="NCBI Taxonomy" id="48269"/>
    <lineage>
        <taxon>Eukaryota</taxon>
        <taxon>Metazoa</taxon>
        <taxon>Spiralia</taxon>
        <taxon>Lophotrochozoa</taxon>
        <taxon>Platyhelminthes</taxon>
        <taxon>Trematoda</taxon>
        <taxon>Digenea</taxon>
        <taxon>Strigeidida</taxon>
        <taxon>Schistosomatoidea</taxon>
        <taxon>Schistosomatidae</taxon>
        <taxon>Schistosoma</taxon>
    </lineage>
</organism>
<proteinExistence type="inferred from homology"/>
<feature type="transmembrane region" description="Helical" evidence="11">
    <location>
        <begin position="12"/>
        <end position="36"/>
    </location>
</feature>
<dbReference type="PRINTS" id="PR00237">
    <property type="entry name" value="GPCRRHODOPSN"/>
</dbReference>
<dbReference type="InterPro" id="IPR017452">
    <property type="entry name" value="GPCR_Rhodpsn_7TM"/>
</dbReference>
<dbReference type="GO" id="GO:0004930">
    <property type="term" value="F:G protein-coupled receptor activity"/>
    <property type="evidence" value="ECO:0007669"/>
    <property type="project" value="UniProtKB-KW"/>
</dbReference>
<keyword evidence="8 9" id="KW-0807">Transducer</keyword>
<sequence>MSLMTADLSNQIPTVLIMLGIICLIGIFGNTLVIIVYSLKQDRLTATLFILILAISDFLACVTLIPGTMIIEYLEWNIDSTFLCKFYYFINNTFIPFSSLLISCIAFDRYFCLCHPFKNILTRERAKRVILILIFICIILGFSSTFTVRVEQVHFDTNINNNNDNNNRHSNKTMDYNSTIKYDYSFSSYYKSEKFECTEILKLNHTMIETVLYQIVQKSQTCSYILCILCVVTLYILIYRSVSKVSFVFDNIVFKKRLELKGVKKENKKTKKNHDNNKKKENYKFTFRNLFNYQSKKIKISPMKLTLTNQVNSFTQCDGFNQHINNTIISESNYMETMKPLNVLSCNTIDIKNNEEMNDPSQKHDHHHHQQQQQHHHHHQEQQQHQHHEQQQHHHDHQEQQQQQHHGQEQPQTIKSKTLVPINCYNNTESVMIQPITLNYETNLIINEEKTRRSMKTIKDNIAFQNLKTAAMLFVVAVVYIVTFIPAMLMAIQYVPLYLPIFYLYYINNAINPIIYGFMNPNFRADIHLLICQKLKCI</sequence>
<evidence type="ECO:0000256" key="8">
    <source>
        <dbReference type="ARBA" id="ARBA00023224"/>
    </source>
</evidence>
<keyword evidence="3 9" id="KW-0812">Transmembrane</keyword>
<evidence type="ECO:0000313" key="13">
    <source>
        <dbReference type="Proteomes" id="UP000277204"/>
    </source>
</evidence>
<evidence type="ECO:0000256" key="9">
    <source>
        <dbReference type="RuleBase" id="RU000688"/>
    </source>
</evidence>
<evidence type="ECO:0000256" key="11">
    <source>
        <dbReference type="SAM" id="Phobius"/>
    </source>
</evidence>
<feature type="transmembrane region" description="Helical" evidence="11">
    <location>
        <begin position="223"/>
        <end position="242"/>
    </location>
</feature>
<protein>
    <submittedName>
        <fullName evidence="12">Uncharacterized protein</fullName>
    </submittedName>
</protein>
<evidence type="ECO:0000256" key="4">
    <source>
        <dbReference type="ARBA" id="ARBA00022989"/>
    </source>
</evidence>
<feature type="region of interest" description="Disordered" evidence="10">
    <location>
        <begin position="353"/>
        <end position="413"/>
    </location>
</feature>
<dbReference type="Gene3D" id="1.20.1070.10">
    <property type="entry name" value="Rhodopsin 7-helix transmembrane proteins"/>
    <property type="match status" value="2"/>
</dbReference>
<dbReference type="EMBL" id="UZAI01001341">
    <property type="protein sequence ID" value="VDO60832.1"/>
    <property type="molecule type" value="Genomic_DNA"/>
</dbReference>
<dbReference type="CDD" id="cd00637">
    <property type="entry name" value="7tm_classA_rhodopsin-like"/>
    <property type="match status" value="1"/>
</dbReference>
<dbReference type="PANTHER" id="PTHR24248">
    <property type="entry name" value="ADRENERGIC RECEPTOR-RELATED G-PROTEIN COUPLED RECEPTOR"/>
    <property type="match status" value="1"/>
</dbReference>
<dbReference type="SUPFAM" id="SSF81321">
    <property type="entry name" value="Family A G protein-coupled receptor-like"/>
    <property type="match status" value="1"/>
</dbReference>
<gene>
    <name evidence="12" type="ORF">SMRZ_LOCUS4276</name>
</gene>
<evidence type="ECO:0000313" key="12">
    <source>
        <dbReference type="EMBL" id="VDO60832.1"/>
    </source>
</evidence>
<feature type="transmembrane region" description="Helical" evidence="11">
    <location>
        <begin position="86"/>
        <end position="108"/>
    </location>
</feature>
<reference evidence="12 13" key="1">
    <citation type="submission" date="2018-11" db="EMBL/GenBank/DDBJ databases">
        <authorList>
            <consortium name="Pathogen Informatics"/>
        </authorList>
    </citation>
    <scope>NUCLEOTIDE SEQUENCE [LARGE SCALE GENOMIC DNA]</scope>
    <source>
        <strain evidence="12 13">Zambia</strain>
    </source>
</reference>
<keyword evidence="7 9" id="KW-0675">Receptor</keyword>
<evidence type="ECO:0000256" key="5">
    <source>
        <dbReference type="ARBA" id="ARBA00023040"/>
    </source>
</evidence>
<dbReference type="Proteomes" id="UP000277204">
    <property type="component" value="Unassembled WGS sequence"/>
</dbReference>
<feature type="transmembrane region" description="Helical" evidence="11">
    <location>
        <begin position="471"/>
        <end position="495"/>
    </location>
</feature>
<evidence type="ECO:0000256" key="6">
    <source>
        <dbReference type="ARBA" id="ARBA00023136"/>
    </source>
</evidence>
<keyword evidence="13" id="KW-1185">Reference proteome</keyword>
<evidence type="ECO:0000256" key="2">
    <source>
        <dbReference type="ARBA" id="ARBA00022475"/>
    </source>
</evidence>
<name>A0A183LKF1_9TREM</name>
<dbReference type="InterPro" id="IPR000276">
    <property type="entry name" value="GPCR_Rhodpsn"/>
</dbReference>
<comment type="subcellular location">
    <subcellularLocation>
        <location evidence="1">Cell membrane</location>
        <topology evidence="1">Multi-pass membrane protein</topology>
    </subcellularLocation>
</comment>
<evidence type="ECO:0000256" key="1">
    <source>
        <dbReference type="ARBA" id="ARBA00004651"/>
    </source>
</evidence>
<feature type="transmembrane region" description="Helical" evidence="11">
    <location>
        <begin position="501"/>
        <end position="519"/>
    </location>
</feature>
<keyword evidence="6 11" id="KW-0472">Membrane</keyword>